<comment type="subcellular location">
    <subcellularLocation>
        <location evidence="1">Nucleus</location>
    </subcellularLocation>
</comment>
<evidence type="ECO:0000256" key="1">
    <source>
        <dbReference type="ARBA" id="ARBA00004123"/>
    </source>
</evidence>
<feature type="compositionally biased region" description="Polar residues" evidence="4">
    <location>
        <begin position="71"/>
        <end position="81"/>
    </location>
</feature>
<evidence type="ECO:0000313" key="6">
    <source>
        <dbReference type="WBParaSite" id="SMUV_0000948301-mRNA-1"/>
    </source>
</evidence>
<organism evidence="5 6">
    <name type="scientific">Syphacia muris</name>
    <dbReference type="NCBI Taxonomy" id="451379"/>
    <lineage>
        <taxon>Eukaryota</taxon>
        <taxon>Metazoa</taxon>
        <taxon>Ecdysozoa</taxon>
        <taxon>Nematoda</taxon>
        <taxon>Chromadorea</taxon>
        <taxon>Rhabditida</taxon>
        <taxon>Spirurina</taxon>
        <taxon>Oxyuridomorpha</taxon>
        <taxon>Oxyuroidea</taxon>
        <taxon>Oxyuridae</taxon>
        <taxon>Syphacia</taxon>
    </lineage>
</organism>
<dbReference type="PANTHER" id="PTHR13293:SF6">
    <property type="entry name" value="AKIRIN-RELATED"/>
    <property type="match status" value="1"/>
</dbReference>
<evidence type="ECO:0000256" key="3">
    <source>
        <dbReference type="ARBA" id="ARBA00023242"/>
    </source>
</evidence>
<dbReference type="GO" id="GO:0005634">
    <property type="term" value="C:nucleus"/>
    <property type="evidence" value="ECO:0007669"/>
    <property type="project" value="UniProtKB-SubCell"/>
</dbReference>
<comment type="similarity">
    <text evidence="2">Belongs to the akirin family.</text>
</comment>
<dbReference type="Proteomes" id="UP000046393">
    <property type="component" value="Unplaced"/>
</dbReference>
<dbReference type="PANTHER" id="PTHR13293">
    <property type="entry name" value="AKIRIN-RELATED"/>
    <property type="match status" value="1"/>
</dbReference>
<dbReference type="AlphaFoldDB" id="A0A0N5AX16"/>
<keyword evidence="5" id="KW-1185">Reference proteome</keyword>
<dbReference type="GO" id="GO:0045089">
    <property type="term" value="P:positive regulation of innate immune response"/>
    <property type="evidence" value="ECO:0007669"/>
    <property type="project" value="TreeGrafter"/>
</dbReference>
<accession>A0A0N5AX16</accession>
<feature type="compositionally biased region" description="Low complexity" evidence="4">
    <location>
        <begin position="149"/>
        <end position="166"/>
    </location>
</feature>
<keyword evidence="3" id="KW-0539">Nucleus</keyword>
<dbReference type="WBParaSite" id="SMUV_0000948301-mRNA-1">
    <property type="protein sequence ID" value="SMUV_0000948301-mRNA-1"/>
    <property type="gene ID" value="SMUV_0000948301"/>
</dbReference>
<dbReference type="InterPro" id="IPR024132">
    <property type="entry name" value="Akirin"/>
</dbReference>
<sequence length="243" mass="27109">MACGVALKRPYECEEYLAEGVADAKRARTTVAHCSPFRPQLGTVAASLSFTMGSSALLQVQDNKDRDENDTSPFSSISGRNQLSPAQLESYLRAEIRYLKRRNLLPKHKELSATTSGQSVLANGAMSASMLPQDPSISKQSYRAPPKSPNANSGSESESENSPTTSKEQIGSVASVYEKPQFSLKQVQMICERLLKQQEVRLRYEYETVLNQRLDEQHEQYVQFAKEQLERQSSDSTDLSYLS</sequence>
<evidence type="ECO:0000256" key="2">
    <source>
        <dbReference type="ARBA" id="ARBA00005625"/>
    </source>
</evidence>
<dbReference type="GO" id="GO:0045944">
    <property type="term" value="P:positive regulation of transcription by RNA polymerase II"/>
    <property type="evidence" value="ECO:0007669"/>
    <property type="project" value="TreeGrafter"/>
</dbReference>
<dbReference type="GO" id="GO:0003712">
    <property type="term" value="F:transcription coregulator activity"/>
    <property type="evidence" value="ECO:0007669"/>
    <property type="project" value="TreeGrafter"/>
</dbReference>
<name>A0A0N5AX16_9BILA</name>
<evidence type="ECO:0000313" key="5">
    <source>
        <dbReference type="Proteomes" id="UP000046393"/>
    </source>
</evidence>
<protein>
    <submittedName>
        <fullName evidence="6">Akirin</fullName>
    </submittedName>
</protein>
<proteinExistence type="inferred from homology"/>
<feature type="region of interest" description="Disordered" evidence="4">
    <location>
        <begin position="129"/>
        <end position="169"/>
    </location>
</feature>
<feature type="region of interest" description="Disordered" evidence="4">
    <location>
        <begin position="60"/>
        <end position="81"/>
    </location>
</feature>
<dbReference type="GO" id="GO:0000785">
    <property type="term" value="C:chromatin"/>
    <property type="evidence" value="ECO:0007669"/>
    <property type="project" value="TreeGrafter"/>
</dbReference>
<dbReference type="STRING" id="451379.A0A0N5AX16"/>
<evidence type="ECO:0000256" key="4">
    <source>
        <dbReference type="SAM" id="MobiDB-lite"/>
    </source>
</evidence>
<reference evidence="6" key="1">
    <citation type="submission" date="2017-02" db="UniProtKB">
        <authorList>
            <consortium name="WormBaseParasite"/>
        </authorList>
    </citation>
    <scope>IDENTIFICATION</scope>
</reference>